<dbReference type="GeneID" id="63796371"/>
<feature type="transmembrane region" description="Helical" evidence="17">
    <location>
        <begin position="366"/>
        <end position="385"/>
    </location>
</feature>
<feature type="transmembrane region" description="Helical" evidence="17">
    <location>
        <begin position="334"/>
        <end position="354"/>
    </location>
</feature>
<comment type="subcellular location">
    <subcellularLocation>
        <location evidence="1">Membrane</location>
        <topology evidence="1">Multi-pass membrane protein</topology>
    </subcellularLocation>
    <subcellularLocation>
        <location evidence="2">Nucleus</location>
        <location evidence="2">Nucleolus</location>
    </subcellularLocation>
</comment>
<feature type="transmembrane region" description="Helical" evidence="17">
    <location>
        <begin position="134"/>
        <end position="153"/>
    </location>
</feature>
<dbReference type="CDD" id="cd17327">
    <property type="entry name" value="MFS_FEN2_like"/>
    <property type="match status" value="1"/>
</dbReference>
<comment type="caution">
    <text evidence="19">The sequence shown here is derived from an EMBL/GenBank/DDBJ whole genome shotgun (WGS) entry which is preliminary data.</text>
</comment>
<evidence type="ECO:0000256" key="6">
    <source>
        <dbReference type="ARBA" id="ARBA00022692"/>
    </source>
</evidence>
<dbReference type="EMBL" id="MIKG01000014">
    <property type="protein sequence ID" value="RAO71143.1"/>
    <property type="molecule type" value="Genomic_DNA"/>
</dbReference>
<keyword evidence="7" id="KW-0699">rRNA-binding</keyword>
<dbReference type="CDD" id="cd00165">
    <property type="entry name" value="S4"/>
    <property type="match status" value="1"/>
</dbReference>
<dbReference type="SMART" id="SM00363">
    <property type="entry name" value="S4"/>
    <property type="match status" value="1"/>
</dbReference>
<dbReference type="OrthoDB" id="6730379at2759"/>
<evidence type="ECO:0000313" key="20">
    <source>
        <dbReference type="Proteomes" id="UP000249363"/>
    </source>
</evidence>
<keyword evidence="4" id="KW-0813">Transport</keyword>
<dbReference type="Gene3D" id="1.20.1250.20">
    <property type="entry name" value="MFS general substrate transporter like domains"/>
    <property type="match status" value="2"/>
</dbReference>
<dbReference type="RefSeq" id="XP_040735659.1">
    <property type="nucleotide sequence ID" value="XM_040879820.1"/>
</dbReference>
<keyword evidence="8 16" id="KW-0694">RNA-binding</keyword>
<feature type="transmembrane region" description="Helical" evidence="17">
    <location>
        <begin position="423"/>
        <end position="444"/>
    </location>
</feature>
<gene>
    <name evidence="19" type="ORF">BHQ10_007155</name>
</gene>
<accession>A0A364L5U8</accession>
<evidence type="ECO:0000256" key="16">
    <source>
        <dbReference type="PROSITE-ProRule" id="PRU00182"/>
    </source>
</evidence>
<evidence type="ECO:0000256" key="4">
    <source>
        <dbReference type="ARBA" id="ARBA00022448"/>
    </source>
</evidence>
<organism evidence="19 20">
    <name type="scientific">Talaromyces amestolkiae</name>
    <dbReference type="NCBI Taxonomy" id="1196081"/>
    <lineage>
        <taxon>Eukaryota</taxon>
        <taxon>Fungi</taxon>
        <taxon>Dikarya</taxon>
        <taxon>Ascomycota</taxon>
        <taxon>Pezizomycotina</taxon>
        <taxon>Eurotiomycetes</taxon>
        <taxon>Eurotiomycetidae</taxon>
        <taxon>Eurotiales</taxon>
        <taxon>Trichocomaceae</taxon>
        <taxon>Talaromyces</taxon>
        <taxon>Talaromyces sect. Talaromyces</taxon>
    </lineage>
</organism>
<dbReference type="AlphaFoldDB" id="A0A364L5U8"/>
<dbReference type="Pfam" id="PF07690">
    <property type="entry name" value="MFS_1"/>
    <property type="match status" value="1"/>
</dbReference>
<keyword evidence="5" id="KW-0690">Ribosome biogenesis</keyword>
<dbReference type="FunFam" id="1.20.1250.20:FF:000064">
    <property type="entry name" value="MFS allantoate transporter"/>
    <property type="match status" value="1"/>
</dbReference>
<evidence type="ECO:0000256" key="10">
    <source>
        <dbReference type="ARBA" id="ARBA00023136"/>
    </source>
</evidence>
<keyword evidence="20" id="KW-1185">Reference proteome</keyword>
<dbReference type="GO" id="GO:0016020">
    <property type="term" value="C:membrane"/>
    <property type="evidence" value="ECO:0007669"/>
    <property type="project" value="UniProtKB-SubCell"/>
</dbReference>
<dbReference type="GO" id="GO:0019843">
    <property type="term" value="F:rRNA binding"/>
    <property type="evidence" value="ECO:0007669"/>
    <property type="project" value="UniProtKB-KW"/>
</dbReference>
<dbReference type="InterPro" id="IPR002942">
    <property type="entry name" value="S4_RNA-bd"/>
</dbReference>
<evidence type="ECO:0000256" key="8">
    <source>
        <dbReference type="ARBA" id="ARBA00022884"/>
    </source>
</evidence>
<dbReference type="Proteomes" id="UP000249363">
    <property type="component" value="Unassembled WGS sequence"/>
</dbReference>
<keyword evidence="9 17" id="KW-1133">Transmembrane helix</keyword>
<dbReference type="InterPro" id="IPR036259">
    <property type="entry name" value="MFS_trans_sf"/>
</dbReference>
<keyword evidence="10 17" id="KW-0472">Membrane</keyword>
<dbReference type="InterPro" id="IPR020846">
    <property type="entry name" value="MFS_dom"/>
</dbReference>
<dbReference type="PROSITE" id="PS50850">
    <property type="entry name" value="MFS"/>
    <property type="match status" value="1"/>
</dbReference>
<dbReference type="GO" id="GO:0022857">
    <property type="term" value="F:transmembrane transporter activity"/>
    <property type="evidence" value="ECO:0007669"/>
    <property type="project" value="InterPro"/>
</dbReference>
<dbReference type="SUPFAM" id="SSF55174">
    <property type="entry name" value="Alpha-L RNA-binding motif"/>
    <property type="match status" value="1"/>
</dbReference>
<evidence type="ECO:0000256" key="12">
    <source>
        <dbReference type="ARBA" id="ARBA00023274"/>
    </source>
</evidence>
<reference evidence="19 20" key="1">
    <citation type="journal article" date="2017" name="Biotechnol. Biofuels">
        <title>Differential beta-glucosidase expression as a function of carbon source availability in Talaromyces amestolkiae: a genomic and proteomic approach.</title>
        <authorList>
            <person name="de Eugenio L.I."/>
            <person name="Mendez-Liter J.A."/>
            <person name="Nieto-Dominguez M."/>
            <person name="Alonso L."/>
            <person name="Gil-Munoz J."/>
            <person name="Barriuso J."/>
            <person name="Prieto A."/>
            <person name="Martinez M.J."/>
        </authorList>
    </citation>
    <scope>NUCLEOTIDE SEQUENCE [LARGE SCALE GENOMIC DNA]</scope>
    <source>
        <strain evidence="19 20">CIB</strain>
    </source>
</reference>
<dbReference type="GO" id="GO:0005730">
    <property type="term" value="C:nucleolus"/>
    <property type="evidence" value="ECO:0007669"/>
    <property type="project" value="UniProtKB-SubCell"/>
</dbReference>
<dbReference type="PROSITE" id="PS50889">
    <property type="entry name" value="S4"/>
    <property type="match status" value="1"/>
</dbReference>
<evidence type="ECO:0000256" key="13">
    <source>
        <dbReference type="ARBA" id="ARBA00037968"/>
    </source>
</evidence>
<feature type="transmembrane region" description="Helical" evidence="17">
    <location>
        <begin position="456"/>
        <end position="477"/>
    </location>
</feature>
<dbReference type="PANTHER" id="PTHR43791">
    <property type="entry name" value="PERMEASE-RELATED"/>
    <property type="match status" value="1"/>
</dbReference>
<evidence type="ECO:0000256" key="2">
    <source>
        <dbReference type="ARBA" id="ARBA00004604"/>
    </source>
</evidence>
<dbReference type="Pfam" id="PF00163">
    <property type="entry name" value="Ribosomal_S4"/>
    <property type="match status" value="1"/>
</dbReference>
<feature type="transmembrane region" description="Helical" evidence="17">
    <location>
        <begin position="296"/>
        <end position="314"/>
    </location>
</feature>
<evidence type="ECO:0000256" key="1">
    <source>
        <dbReference type="ARBA" id="ARBA00004141"/>
    </source>
</evidence>
<dbReference type="FunFam" id="1.20.1250.20:FF:000245">
    <property type="entry name" value="MFS allantoate transporter"/>
    <property type="match status" value="1"/>
</dbReference>
<feature type="transmembrane region" description="Helical" evidence="17">
    <location>
        <begin position="193"/>
        <end position="214"/>
    </location>
</feature>
<dbReference type="PANTHER" id="PTHR43791:SF1">
    <property type="entry name" value="ALLANTOATE PERMEASE"/>
    <property type="match status" value="1"/>
</dbReference>
<evidence type="ECO:0000256" key="5">
    <source>
        <dbReference type="ARBA" id="ARBA00022517"/>
    </source>
</evidence>
<dbReference type="Pfam" id="PF01479">
    <property type="entry name" value="S4"/>
    <property type="match status" value="1"/>
</dbReference>
<dbReference type="GO" id="GO:1990904">
    <property type="term" value="C:ribonucleoprotein complex"/>
    <property type="evidence" value="ECO:0007669"/>
    <property type="project" value="UniProtKB-KW"/>
</dbReference>
<evidence type="ECO:0000256" key="15">
    <source>
        <dbReference type="ARBA" id="ARBA00072223"/>
    </source>
</evidence>
<dbReference type="FunFam" id="3.10.290.10:FF:000006">
    <property type="entry name" value="U3 small nucleolar ribonucleoprotein IMP3"/>
    <property type="match status" value="1"/>
</dbReference>
<feature type="transmembrane region" description="Helical" evidence="17">
    <location>
        <begin position="226"/>
        <end position="250"/>
    </location>
</feature>
<feature type="transmembrane region" description="Helical" evidence="17">
    <location>
        <begin position="159"/>
        <end position="181"/>
    </location>
</feature>
<evidence type="ECO:0000256" key="17">
    <source>
        <dbReference type="SAM" id="Phobius"/>
    </source>
</evidence>
<evidence type="ECO:0000256" key="9">
    <source>
        <dbReference type="ARBA" id="ARBA00022989"/>
    </source>
</evidence>
<evidence type="ECO:0000256" key="7">
    <source>
        <dbReference type="ARBA" id="ARBA00022730"/>
    </source>
</evidence>
<dbReference type="GO" id="GO:0042254">
    <property type="term" value="P:ribosome biogenesis"/>
    <property type="evidence" value="ECO:0007669"/>
    <property type="project" value="UniProtKB-KW"/>
</dbReference>
<protein>
    <recommendedName>
        <fullName evidence="14">U3 small nucleolar ribonucleoprotein protein IMP3</fullName>
    </recommendedName>
    <alternativeName>
        <fullName evidence="15">U3 small nucleolar ribonucleoprotein protein imp3</fullName>
    </alternativeName>
</protein>
<keyword evidence="6 17" id="KW-0812">Transmembrane</keyword>
<name>A0A364L5U8_TALAM</name>
<evidence type="ECO:0000313" key="19">
    <source>
        <dbReference type="EMBL" id="RAO71143.1"/>
    </source>
</evidence>
<feature type="domain" description="Major facilitator superfamily (MFS) profile" evidence="18">
    <location>
        <begin position="67"/>
        <end position="480"/>
    </location>
</feature>
<dbReference type="InterPro" id="IPR001912">
    <property type="entry name" value="Ribosomal_uS4_N"/>
</dbReference>
<comment type="similarity">
    <text evidence="3">Belongs to the universal ribosomal protein uS4 family.</text>
</comment>
<dbReference type="SUPFAM" id="SSF103473">
    <property type="entry name" value="MFS general substrate transporter"/>
    <property type="match status" value="1"/>
</dbReference>
<evidence type="ECO:0000259" key="18">
    <source>
        <dbReference type="PROSITE" id="PS50850"/>
    </source>
</evidence>
<sequence>MSETEKSPPLPDSVSVDNGRHIDERILKHSHDADVALHAIQQVGDGQIITIDAATNKRLLRIIDWHLMPLMCVVYGMNYLDKTTISYASVMGMKTDLRLVGNDYQWLGSMFYFGYLGWEYPASQLLQRLPLGKYSAICVVLWGIVLSCFAAVNNFGGAVAIRLMLGVCEASVTPGFALLTSQWYTRKEQGQRTGLWFSFNGFGQIVGGAIAYGIAKGTDKNGSSIAPWKIVFLATGLFTICIGLVFLWVIPDNQLNARWLSQEDRVLAVERVRINQQGIGNKHFKMYQFKEAMKDPMTWAFAFYALVADIPNGGISNFFSQLIEAFGYTAEQSLLYGIPGGAVEVIALIASGFLGDWLGRRLMCSMGGLVTAMVGMILIIALPLANNDGRLIGYYMTQASPTPFVALLSLISSNVAGYTKKTTVAAIYLISYCVGNIIGPQTFRPKDAPRYVPAEITIVVCYGVCLIDLAFIWWWYASQNKKKAIIRASEGYAKLENQELLRKVNFNTYKTENNHREQSIRARYYLQGTQDYTKYNVLCGNLRSLAHKLSALDPSDPFRKQLESEILEKLWSIGILKQSREQGAGLSRVEHDVTVSAFCRRRLGVLMTRNGMVGDVKTAVTLIEQGHVRVGTEVVTDPAFLVNRNMEDFVTWVDSSKIKRTIMKYRDNMDDFDLMV</sequence>
<comment type="similarity">
    <text evidence="13">Belongs to the major facilitator superfamily. Allantoate permease family.</text>
</comment>
<evidence type="ECO:0000256" key="14">
    <source>
        <dbReference type="ARBA" id="ARBA00069727"/>
    </source>
</evidence>
<dbReference type="SMART" id="SM01390">
    <property type="entry name" value="Ribosomal_S4"/>
    <property type="match status" value="1"/>
</dbReference>
<proteinExistence type="inferred from homology"/>
<evidence type="ECO:0000256" key="11">
    <source>
        <dbReference type="ARBA" id="ARBA00023242"/>
    </source>
</evidence>
<evidence type="ECO:0000256" key="3">
    <source>
        <dbReference type="ARBA" id="ARBA00007465"/>
    </source>
</evidence>
<dbReference type="InterPro" id="IPR011701">
    <property type="entry name" value="MFS"/>
</dbReference>
<keyword evidence="11" id="KW-0539">Nucleus</keyword>
<keyword evidence="12" id="KW-0687">Ribonucleoprotein</keyword>
<feature type="transmembrane region" description="Helical" evidence="17">
    <location>
        <begin position="391"/>
        <end position="411"/>
    </location>
</feature>